<feature type="region of interest" description="Disordered" evidence="1">
    <location>
        <begin position="37"/>
        <end position="103"/>
    </location>
</feature>
<feature type="transmembrane region" description="Helical" evidence="2">
    <location>
        <begin position="6"/>
        <end position="29"/>
    </location>
</feature>
<evidence type="ECO:0000313" key="4">
    <source>
        <dbReference type="Proteomes" id="UP000285523"/>
    </source>
</evidence>
<name>A0A418VR95_RHOPL</name>
<proteinExistence type="predicted"/>
<sequence length="119" mass="12170">MTTAGSAATLIAALLAALALAGLIVGGIFKFGRREPAIRRDGNGRPDIWGAAATPGATAAPASAEIAAEPLAQEIDPSPPTQPAEPPSWIKAARERQAPVDDGDELEELLARAQKRPAA</sequence>
<dbReference type="OrthoDB" id="8138583at2"/>
<feature type="compositionally biased region" description="Pro residues" evidence="1">
    <location>
        <begin position="77"/>
        <end position="86"/>
    </location>
</feature>
<accession>A0A418VR95</accession>
<protein>
    <submittedName>
        <fullName evidence="3">Uncharacterized protein</fullName>
    </submittedName>
</protein>
<dbReference type="EMBL" id="QYYD01000001">
    <property type="protein sequence ID" value="RJF78864.1"/>
    <property type="molecule type" value="Genomic_DNA"/>
</dbReference>
<feature type="compositionally biased region" description="Low complexity" evidence="1">
    <location>
        <begin position="50"/>
        <end position="72"/>
    </location>
</feature>
<gene>
    <name evidence="3" type="ORF">D4Q52_01555</name>
</gene>
<evidence type="ECO:0000313" key="3">
    <source>
        <dbReference type="EMBL" id="RJF78864.1"/>
    </source>
</evidence>
<dbReference type="Proteomes" id="UP000285523">
    <property type="component" value="Unassembled WGS sequence"/>
</dbReference>
<evidence type="ECO:0000256" key="1">
    <source>
        <dbReference type="SAM" id="MobiDB-lite"/>
    </source>
</evidence>
<evidence type="ECO:0000256" key="2">
    <source>
        <dbReference type="SAM" id="Phobius"/>
    </source>
</evidence>
<organism evidence="3 4">
    <name type="scientific">Rhodopseudomonas palustris</name>
    <dbReference type="NCBI Taxonomy" id="1076"/>
    <lineage>
        <taxon>Bacteria</taxon>
        <taxon>Pseudomonadati</taxon>
        <taxon>Pseudomonadota</taxon>
        <taxon>Alphaproteobacteria</taxon>
        <taxon>Hyphomicrobiales</taxon>
        <taxon>Nitrobacteraceae</taxon>
        <taxon>Rhodopseudomonas</taxon>
    </lineage>
</organism>
<keyword evidence="2" id="KW-0812">Transmembrane</keyword>
<reference evidence="3 4" key="1">
    <citation type="submission" date="2018-09" db="EMBL/GenBank/DDBJ databases">
        <title>Draft genome sequence of Rhodopseudomonas palustris 2.1.18.</title>
        <authorList>
            <person name="Robertson S.L."/>
            <person name="Meyer T.E."/>
            <person name="Kyndt J.A."/>
        </authorList>
    </citation>
    <scope>NUCLEOTIDE SEQUENCE [LARGE SCALE GENOMIC DNA]</scope>
    <source>
        <strain evidence="3 4">2.1.18</strain>
    </source>
</reference>
<keyword evidence="2" id="KW-1133">Transmembrane helix</keyword>
<comment type="caution">
    <text evidence="3">The sequence shown here is derived from an EMBL/GenBank/DDBJ whole genome shotgun (WGS) entry which is preliminary data.</text>
</comment>
<keyword evidence="2" id="KW-0472">Membrane</keyword>
<dbReference type="AlphaFoldDB" id="A0A418VR95"/>